<evidence type="ECO:0000313" key="2">
    <source>
        <dbReference type="Proteomes" id="UP001162164"/>
    </source>
</evidence>
<protein>
    <submittedName>
        <fullName evidence="1">Uncharacterized protein</fullName>
    </submittedName>
</protein>
<comment type="caution">
    <text evidence="1">The sequence shown here is derived from an EMBL/GenBank/DDBJ whole genome shotgun (WGS) entry which is preliminary data.</text>
</comment>
<keyword evidence="2" id="KW-1185">Reference proteome</keyword>
<proteinExistence type="predicted"/>
<dbReference type="Proteomes" id="UP001162164">
    <property type="component" value="Unassembled WGS sequence"/>
</dbReference>
<dbReference type="EMBL" id="JAPWTJ010000191">
    <property type="protein sequence ID" value="KAJ8981307.1"/>
    <property type="molecule type" value="Genomic_DNA"/>
</dbReference>
<accession>A0ABQ9JV79</accession>
<organism evidence="1 2">
    <name type="scientific">Molorchus minor</name>
    <dbReference type="NCBI Taxonomy" id="1323400"/>
    <lineage>
        <taxon>Eukaryota</taxon>
        <taxon>Metazoa</taxon>
        <taxon>Ecdysozoa</taxon>
        <taxon>Arthropoda</taxon>
        <taxon>Hexapoda</taxon>
        <taxon>Insecta</taxon>
        <taxon>Pterygota</taxon>
        <taxon>Neoptera</taxon>
        <taxon>Endopterygota</taxon>
        <taxon>Coleoptera</taxon>
        <taxon>Polyphaga</taxon>
        <taxon>Cucujiformia</taxon>
        <taxon>Chrysomeloidea</taxon>
        <taxon>Cerambycidae</taxon>
        <taxon>Lamiinae</taxon>
        <taxon>Monochamini</taxon>
        <taxon>Molorchus</taxon>
    </lineage>
</organism>
<evidence type="ECO:0000313" key="1">
    <source>
        <dbReference type="EMBL" id="KAJ8981307.1"/>
    </source>
</evidence>
<reference evidence="1" key="1">
    <citation type="journal article" date="2023" name="Insect Mol. Biol.">
        <title>Genome sequencing provides insights into the evolution of gene families encoding plant cell wall-degrading enzymes in longhorned beetles.</title>
        <authorList>
            <person name="Shin N.R."/>
            <person name="Okamura Y."/>
            <person name="Kirsch R."/>
            <person name="Pauchet Y."/>
        </authorList>
    </citation>
    <scope>NUCLEOTIDE SEQUENCE</scope>
    <source>
        <strain evidence="1">MMC_N1</strain>
    </source>
</reference>
<sequence>MSNILKIDLSKTNIKRPAAHKFHCWIEHKLPVLKYWRCARAVLQSPVIFQKDLERISVYQAMLNEIVDEELSHPDVQTLLKNESEHFDLLLVEYLHPTLYAFSSGLSVRI</sequence>
<name>A0ABQ9JV79_9CUCU</name>
<gene>
    <name evidence="1" type="ORF">NQ317_004045</name>
</gene>